<protein>
    <submittedName>
        <fullName evidence="3">Acyl-CoA thioesterase</fullName>
    </submittedName>
</protein>
<keyword evidence="4" id="KW-1185">Reference proteome</keyword>
<name>A0AAP2DIZ1_9BACT</name>
<dbReference type="EMBL" id="JAHESF010000008">
    <property type="protein sequence ID" value="MBT1697216.1"/>
    <property type="molecule type" value="Genomic_DNA"/>
</dbReference>
<dbReference type="SUPFAM" id="SSF54637">
    <property type="entry name" value="Thioesterase/thiol ester dehydrase-isomerase"/>
    <property type="match status" value="1"/>
</dbReference>
<comment type="similarity">
    <text evidence="1">Belongs to the 4-hydroxybenzoyl-CoA thioesterase family.</text>
</comment>
<gene>
    <name evidence="3" type="ORF">KK083_10040</name>
</gene>
<dbReference type="InterPro" id="IPR006684">
    <property type="entry name" value="YbgC/YbaW"/>
</dbReference>
<dbReference type="Gene3D" id="3.10.129.10">
    <property type="entry name" value="Hotdog Thioesterase"/>
    <property type="match status" value="1"/>
</dbReference>
<dbReference type="NCBIfam" id="TIGR00051">
    <property type="entry name" value="YbgC/FadM family acyl-CoA thioesterase"/>
    <property type="match status" value="1"/>
</dbReference>
<dbReference type="PIRSF" id="PIRSF003230">
    <property type="entry name" value="YbgC"/>
    <property type="match status" value="1"/>
</dbReference>
<keyword evidence="2" id="KW-0378">Hydrolase</keyword>
<dbReference type="RefSeq" id="WP_254163043.1">
    <property type="nucleotide sequence ID" value="NZ_JAHESF010000008.1"/>
</dbReference>
<accession>A0AAP2DIZ1</accession>
<evidence type="ECO:0000313" key="4">
    <source>
        <dbReference type="Proteomes" id="UP001319200"/>
    </source>
</evidence>
<dbReference type="PANTHER" id="PTHR31793:SF27">
    <property type="entry name" value="NOVEL THIOESTERASE SUPERFAMILY DOMAIN AND SAPOSIN A-TYPE DOMAIN CONTAINING PROTEIN (0610012H03RIK)"/>
    <property type="match status" value="1"/>
</dbReference>
<dbReference type="PANTHER" id="PTHR31793">
    <property type="entry name" value="4-HYDROXYBENZOYL-COA THIOESTERASE FAMILY MEMBER"/>
    <property type="match status" value="1"/>
</dbReference>
<proteinExistence type="inferred from homology"/>
<evidence type="ECO:0000256" key="2">
    <source>
        <dbReference type="ARBA" id="ARBA00022801"/>
    </source>
</evidence>
<evidence type="ECO:0000313" key="3">
    <source>
        <dbReference type="EMBL" id="MBT1697216.1"/>
    </source>
</evidence>
<sequence length="135" mass="15921">MYVSETSVRVRYGETDQMGYVYYGFYAMYYEVARVESLRQLGLSYKELEAMGVMMPVLENHSTYLAPARYDDLLRIVTTLREKPGVKIRFEYEIFNESNTLLHRGETLLVFVDKLTNRPRRPPQPMLDVLAPYFK</sequence>
<dbReference type="InterPro" id="IPR029069">
    <property type="entry name" value="HotDog_dom_sf"/>
</dbReference>
<dbReference type="AlphaFoldDB" id="A0AAP2DIZ1"/>
<dbReference type="InterPro" id="IPR050563">
    <property type="entry name" value="4-hydroxybenzoyl-CoA_TE"/>
</dbReference>
<comment type="caution">
    <text evidence="3">The sequence shown here is derived from an EMBL/GenBank/DDBJ whole genome shotgun (WGS) entry which is preliminary data.</text>
</comment>
<evidence type="ECO:0000256" key="1">
    <source>
        <dbReference type="ARBA" id="ARBA00005953"/>
    </source>
</evidence>
<dbReference type="GO" id="GO:0047617">
    <property type="term" value="F:fatty acyl-CoA hydrolase activity"/>
    <property type="evidence" value="ECO:0007669"/>
    <property type="project" value="TreeGrafter"/>
</dbReference>
<reference evidence="3 4" key="1">
    <citation type="submission" date="2021-05" db="EMBL/GenBank/DDBJ databases">
        <title>A Polyphasic approach of four new species of the genus Ohtaekwangia: Ohtaekwangia histidinii sp. nov., Ohtaekwangia cretensis sp. nov., Ohtaekwangia indiensis sp. nov., Ohtaekwangia reichenbachii sp. nov. from diverse environment.</title>
        <authorList>
            <person name="Octaviana S."/>
        </authorList>
    </citation>
    <scope>NUCLEOTIDE SEQUENCE [LARGE SCALE GENOMIC DNA]</scope>
    <source>
        <strain evidence="3 4">PWU4</strain>
    </source>
</reference>
<dbReference type="Pfam" id="PF13279">
    <property type="entry name" value="4HBT_2"/>
    <property type="match status" value="1"/>
</dbReference>
<organism evidence="3 4">
    <name type="scientific">Chryseosolibacter histidini</name>
    <dbReference type="NCBI Taxonomy" id="2782349"/>
    <lineage>
        <taxon>Bacteria</taxon>
        <taxon>Pseudomonadati</taxon>
        <taxon>Bacteroidota</taxon>
        <taxon>Cytophagia</taxon>
        <taxon>Cytophagales</taxon>
        <taxon>Chryseotaleaceae</taxon>
        <taxon>Chryseosolibacter</taxon>
    </lineage>
</organism>
<dbReference type="Proteomes" id="UP001319200">
    <property type="component" value="Unassembled WGS sequence"/>
</dbReference>
<dbReference type="CDD" id="cd00586">
    <property type="entry name" value="4HBT"/>
    <property type="match status" value="1"/>
</dbReference>